<organism evidence="1 2">
    <name type="scientific">Bondarzewia mesenterica</name>
    <dbReference type="NCBI Taxonomy" id="1095465"/>
    <lineage>
        <taxon>Eukaryota</taxon>
        <taxon>Fungi</taxon>
        <taxon>Dikarya</taxon>
        <taxon>Basidiomycota</taxon>
        <taxon>Agaricomycotina</taxon>
        <taxon>Agaricomycetes</taxon>
        <taxon>Russulales</taxon>
        <taxon>Bondarzewiaceae</taxon>
        <taxon>Bondarzewia</taxon>
    </lineage>
</organism>
<proteinExistence type="predicted"/>
<accession>A0A4S4M4H9</accession>
<name>A0A4S4M4H9_9AGAM</name>
<evidence type="ECO:0000313" key="1">
    <source>
        <dbReference type="EMBL" id="THH19171.1"/>
    </source>
</evidence>
<dbReference type="EMBL" id="SGPL01000053">
    <property type="protein sequence ID" value="THH19171.1"/>
    <property type="molecule type" value="Genomic_DNA"/>
</dbReference>
<reference evidence="1 2" key="1">
    <citation type="submission" date="2019-02" db="EMBL/GenBank/DDBJ databases">
        <title>Genome sequencing of the rare red list fungi Bondarzewia mesenterica.</title>
        <authorList>
            <person name="Buettner E."/>
            <person name="Kellner H."/>
        </authorList>
    </citation>
    <scope>NUCLEOTIDE SEQUENCE [LARGE SCALE GENOMIC DNA]</scope>
    <source>
        <strain evidence="1 2">DSM 108281</strain>
    </source>
</reference>
<sequence length="197" mass="22278">MKPEKRRRFFFEDGNVTFLVDATLYCVHQYFLSLETRQKASKETGIYKAPIKLKDVKETEFEAFLSILYPSNFVESDVQTVDGWPSDLHLATMWKFAPMRRLAILRLSLIASSMDMLVFGRKYAVEDWLVPAPRDLNCGPEAFWDGSDSWEVPPVSSKDITKRVKALLSAALKAPPAPVPETVEIGDIDVDTAEMGL</sequence>
<dbReference type="Proteomes" id="UP000310158">
    <property type="component" value="Unassembled WGS sequence"/>
</dbReference>
<keyword evidence="2" id="KW-1185">Reference proteome</keyword>
<gene>
    <name evidence="1" type="ORF">EW146_g1958</name>
</gene>
<protein>
    <recommendedName>
        <fullName evidence="3">BTB domain-containing protein</fullName>
    </recommendedName>
</protein>
<evidence type="ECO:0008006" key="3">
    <source>
        <dbReference type="Google" id="ProtNLM"/>
    </source>
</evidence>
<evidence type="ECO:0000313" key="2">
    <source>
        <dbReference type="Proteomes" id="UP000310158"/>
    </source>
</evidence>
<comment type="caution">
    <text evidence="1">The sequence shown here is derived from an EMBL/GenBank/DDBJ whole genome shotgun (WGS) entry which is preliminary data.</text>
</comment>
<dbReference type="AlphaFoldDB" id="A0A4S4M4H9"/>
<dbReference type="OrthoDB" id="2367075at2759"/>